<organism evidence="1 2">
    <name type="scientific">Paenibacillus ehimensis</name>
    <dbReference type="NCBI Taxonomy" id="79264"/>
    <lineage>
        <taxon>Bacteria</taxon>
        <taxon>Bacillati</taxon>
        <taxon>Bacillota</taxon>
        <taxon>Bacilli</taxon>
        <taxon>Bacillales</taxon>
        <taxon>Paenibacillaceae</taxon>
        <taxon>Paenibacillus</taxon>
    </lineage>
</organism>
<keyword evidence="2" id="KW-1185">Reference proteome</keyword>
<accession>A0ABT8VMK1</accession>
<dbReference type="EMBL" id="JAUMKJ010000117">
    <property type="protein sequence ID" value="MDO3682187.1"/>
    <property type="molecule type" value="Genomic_DNA"/>
</dbReference>
<dbReference type="Proteomes" id="UP001168883">
    <property type="component" value="Unassembled WGS sequence"/>
</dbReference>
<comment type="caution">
    <text evidence="1">The sequence shown here is derived from an EMBL/GenBank/DDBJ whole genome shotgun (WGS) entry which is preliminary data.</text>
</comment>
<gene>
    <name evidence="1" type="ORF">Q3C12_34950</name>
</gene>
<reference evidence="1" key="1">
    <citation type="submission" date="2023-07" db="EMBL/GenBank/DDBJ databases">
        <authorList>
            <person name="Aktuganov G."/>
            <person name="Boyko T."/>
            <person name="Delegan Y."/>
            <person name="Galimzianova N."/>
            <person name="Gilvanova E."/>
            <person name="Korobov V."/>
            <person name="Kuzmina L."/>
            <person name="Melentiev A."/>
            <person name="Milman P."/>
            <person name="Ryabova A."/>
            <person name="Stupak E."/>
            <person name="Yasakov T."/>
            <person name="Zharikova N."/>
            <person name="Zhurenko E."/>
        </authorList>
    </citation>
    <scope>NUCLEOTIDE SEQUENCE</scope>
    <source>
        <strain evidence="1">IB-739</strain>
    </source>
</reference>
<proteinExistence type="predicted"/>
<name>A0ABT8VMK1_9BACL</name>
<evidence type="ECO:0000313" key="2">
    <source>
        <dbReference type="Proteomes" id="UP001168883"/>
    </source>
</evidence>
<sequence>MDGYKHYVRTDAAGVVVHGFSSAFESPEPTDICIDENAGRHFTLQLRNERGQLRYKMQKGKLVERTQAELDAEWNTRPAEPPSALELLGRQLVALELRQLEGRQ</sequence>
<evidence type="ECO:0000313" key="1">
    <source>
        <dbReference type="EMBL" id="MDO3682187.1"/>
    </source>
</evidence>
<dbReference type="RefSeq" id="WP_127483933.1">
    <property type="nucleotide sequence ID" value="NZ_JAUMKJ010000117.1"/>
</dbReference>
<protein>
    <submittedName>
        <fullName evidence="1">Uncharacterized protein</fullName>
    </submittedName>
</protein>